<feature type="compositionally biased region" description="Polar residues" evidence="1">
    <location>
        <begin position="51"/>
        <end position="65"/>
    </location>
</feature>
<accession>A0AAW1MPN3</accession>
<name>A0AAW1MPN3_POPJA</name>
<evidence type="ECO:0000313" key="3">
    <source>
        <dbReference type="Proteomes" id="UP001458880"/>
    </source>
</evidence>
<evidence type="ECO:0000313" key="2">
    <source>
        <dbReference type="EMBL" id="KAK9747505.1"/>
    </source>
</evidence>
<reference evidence="2 3" key="1">
    <citation type="journal article" date="2024" name="BMC Genomics">
        <title>De novo assembly and annotation of Popillia japonica's genome with initial clues to its potential as an invasive pest.</title>
        <authorList>
            <person name="Cucini C."/>
            <person name="Boschi S."/>
            <person name="Funari R."/>
            <person name="Cardaioli E."/>
            <person name="Iannotti N."/>
            <person name="Marturano G."/>
            <person name="Paoli F."/>
            <person name="Bruttini M."/>
            <person name="Carapelli A."/>
            <person name="Frati F."/>
            <person name="Nardi F."/>
        </authorList>
    </citation>
    <scope>NUCLEOTIDE SEQUENCE [LARGE SCALE GENOMIC DNA]</scope>
    <source>
        <strain evidence="2">DMR45628</strain>
    </source>
</reference>
<sequence>MDRGEWRQYDKYQKGVGQKAPGVVLGERLTSGHGGSTTNIRKEWGRKLQESYSGNGLRQGNTSGVSGDWLRNPPNFWSGADYIDAVRLRGNLLPTRGWLRNPPNFWSGADYIDAVRLRGNLLPTSGPVRTTLMQSA</sequence>
<protein>
    <submittedName>
        <fullName evidence="2">Uncharacterized protein</fullName>
    </submittedName>
</protein>
<dbReference type="AlphaFoldDB" id="A0AAW1MPN3"/>
<comment type="caution">
    <text evidence="2">The sequence shown here is derived from an EMBL/GenBank/DDBJ whole genome shotgun (WGS) entry which is preliminary data.</text>
</comment>
<dbReference type="Proteomes" id="UP001458880">
    <property type="component" value="Unassembled WGS sequence"/>
</dbReference>
<gene>
    <name evidence="2" type="ORF">QE152_g5278</name>
</gene>
<feature type="region of interest" description="Disordered" evidence="1">
    <location>
        <begin position="51"/>
        <end position="70"/>
    </location>
</feature>
<keyword evidence="3" id="KW-1185">Reference proteome</keyword>
<proteinExistence type="predicted"/>
<organism evidence="2 3">
    <name type="scientific">Popillia japonica</name>
    <name type="common">Japanese beetle</name>
    <dbReference type="NCBI Taxonomy" id="7064"/>
    <lineage>
        <taxon>Eukaryota</taxon>
        <taxon>Metazoa</taxon>
        <taxon>Ecdysozoa</taxon>
        <taxon>Arthropoda</taxon>
        <taxon>Hexapoda</taxon>
        <taxon>Insecta</taxon>
        <taxon>Pterygota</taxon>
        <taxon>Neoptera</taxon>
        <taxon>Endopterygota</taxon>
        <taxon>Coleoptera</taxon>
        <taxon>Polyphaga</taxon>
        <taxon>Scarabaeiformia</taxon>
        <taxon>Scarabaeidae</taxon>
        <taxon>Rutelinae</taxon>
        <taxon>Popillia</taxon>
    </lineage>
</organism>
<evidence type="ECO:0000256" key="1">
    <source>
        <dbReference type="SAM" id="MobiDB-lite"/>
    </source>
</evidence>
<dbReference type="EMBL" id="JASPKY010000030">
    <property type="protein sequence ID" value="KAK9747505.1"/>
    <property type="molecule type" value="Genomic_DNA"/>
</dbReference>